<keyword evidence="3" id="KW-1185">Reference proteome</keyword>
<dbReference type="InterPro" id="IPR006530">
    <property type="entry name" value="YD"/>
</dbReference>
<dbReference type="InterPro" id="IPR050708">
    <property type="entry name" value="T6SS_VgrG/RHS"/>
</dbReference>
<name>A0ABV8QHI3_9GAMM</name>
<dbReference type="RefSeq" id="WP_379887801.1">
    <property type="nucleotide sequence ID" value="NZ_JBHSDI010000015.1"/>
</dbReference>
<feature type="region of interest" description="Disordered" evidence="1">
    <location>
        <begin position="1"/>
        <end position="20"/>
    </location>
</feature>
<accession>A0ABV8QHI3</accession>
<comment type="caution">
    <text evidence="2">The sequence shown here is derived from an EMBL/GenBank/DDBJ whole genome shotgun (WGS) entry which is preliminary data.</text>
</comment>
<evidence type="ECO:0000313" key="2">
    <source>
        <dbReference type="EMBL" id="MFC4259850.1"/>
    </source>
</evidence>
<dbReference type="PANTHER" id="PTHR32305">
    <property type="match status" value="1"/>
</dbReference>
<evidence type="ECO:0000313" key="3">
    <source>
        <dbReference type="Proteomes" id="UP001595798"/>
    </source>
</evidence>
<dbReference type="NCBIfam" id="TIGR01643">
    <property type="entry name" value="YD_repeat_2x"/>
    <property type="match status" value="3"/>
</dbReference>
<protein>
    <submittedName>
        <fullName evidence="2">Uncharacterized protein</fullName>
    </submittedName>
</protein>
<sequence>MITRRQFDSSGRLLSEERPDGSQWRYQYDANGWMTKATSDTGEVCRIGYSPNGEVLADERQGNLHRYAFDQQGRVASTLQQDLVTEYDYEGAKLLAVHQYPEQAPEQRRSRQFGHNDSGLLTTYTNAVGDTHRYDYAQLARPVAYRRPDGHSVGYDYDLEERLTRVKKGKGQAVEKMRLMT</sequence>
<dbReference type="Pfam" id="PF05593">
    <property type="entry name" value="RHS_repeat"/>
    <property type="match status" value="1"/>
</dbReference>
<evidence type="ECO:0000256" key="1">
    <source>
        <dbReference type="SAM" id="MobiDB-lite"/>
    </source>
</evidence>
<dbReference type="Proteomes" id="UP001595798">
    <property type="component" value="Unassembled WGS sequence"/>
</dbReference>
<gene>
    <name evidence="2" type="ORF">ACFOZ5_12490</name>
</gene>
<dbReference type="EMBL" id="JBHSDI010000015">
    <property type="protein sequence ID" value="MFC4259850.1"/>
    <property type="molecule type" value="Genomic_DNA"/>
</dbReference>
<dbReference type="InterPro" id="IPR031325">
    <property type="entry name" value="RHS_repeat"/>
</dbReference>
<reference evidence="3" key="1">
    <citation type="journal article" date="2019" name="Int. J. Syst. Evol. Microbiol.">
        <title>The Global Catalogue of Microorganisms (GCM) 10K type strain sequencing project: providing services to taxonomists for standard genome sequencing and annotation.</title>
        <authorList>
            <consortium name="The Broad Institute Genomics Platform"/>
            <consortium name="The Broad Institute Genome Sequencing Center for Infectious Disease"/>
            <person name="Wu L."/>
            <person name="Ma J."/>
        </authorList>
    </citation>
    <scope>NUCLEOTIDE SEQUENCE [LARGE SCALE GENOMIC DNA]</scope>
    <source>
        <strain evidence="3">CECT 7297</strain>
    </source>
</reference>
<organism evidence="2 3">
    <name type="scientific">Marinobacter lacisalsi</name>
    <dbReference type="NCBI Taxonomy" id="475979"/>
    <lineage>
        <taxon>Bacteria</taxon>
        <taxon>Pseudomonadati</taxon>
        <taxon>Pseudomonadota</taxon>
        <taxon>Gammaproteobacteria</taxon>
        <taxon>Pseudomonadales</taxon>
        <taxon>Marinobacteraceae</taxon>
        <taxon>Marinobacter</taxon>
    </lineage>
</organism>
<proteinExistence type="predicted"/>
<dbReference type="Gene3D" id="2.180.10.10">
    <property type="entry name" value="RHS repeat-associated core"/>
    <property type="match status" value="1"/>
</dbReference>
<dbReference type="PANTHER" id="PTHR32305:SF15">
    <property type="entry name" value="PROTEIN RHSA-RELATED"/>
    <property type="match status" value="1"/>
</dbReference>